<organism evidence="2">
    <name type="scientific">Bradyrhizobium diazoefficiens</name>
    <dbReference type="NCBI Taxonomy" id="1355477"/>
    <lineage>
        <taxon>Bacteria</taxon>
        <taxon>Pseudomonadati</taxon>
        <taxon>Pseudomonadota</taxon>
        <taxon>Alphaproteobacteria</taxon>
        <taxon>Hyphomicrobiales</taxon>
        <taxon>Nitrobacteraceae</taxon>
        <taxon>Bradyrhizobium</taxon>
    </lineage>
</organism>
<reference evidence="2" key="1">
    <citation type="submission" date="2020-05" db="EMBL/GenBank/DDBJ databases">
        <title>Complete genome sequence of Bradyrhizobium diazoefficiens XF1 isolated from soybean nodule.</title>
        <authorList>
            <person name="Noda R."/>
            <person name="Kakizaki K."/>
            <person name="Minamisawa K."/>
        </authorList>
    </citation>
    <scope>NUCLEOTIDE SEQUENCE</scope>
    <source>
        <strain evidence="2">XF1</strain>
    </source>
</reference>
<dbReference type="AlphaFoldDB" id="A0A809X980"/>
<protein>
    <submittedName>
        <fullName evidence="2">Uncharacterized protein</fullName>
    </submittedName>
</protein>
<evidence type="ECO:0000256" key="1">
    <source>
        <dbReference type="SAM" id="Phobius"/>
    </source>
</evidence>
<evidence type="ECO:0000313" key="2">
    <source>
        <dbReference type="EMBL" id="BCE24136.1"/>
    </source>
</evidence>
<keyword evidence="1" id="KW-0812">Transmembrane</keyword>
<accession>A0A809X980</accession>
<dbReference type="EMBL" id="AP023094">
    <property type="protein sequence ID" value="BCE50392.1"/>
    <property type="molecule type" value="Genomic_DNA"/>
</dbReference>
<keyword evidence="1" id="KW-0472">Membrane</keyword>
<dbReference type="EMBL" id="AP023091">
    <property type="protein sequence ID" value="BCE24136.1"/>
    <property type="molecule type" value="Genomic_DNA"/>
</dbReference>
<proteinExistence type="predicted"/>
<evidence type="ECO:0000313" key="3">
    <source>
        <dbReference type="EMBL" id="BCE50392.1"/>
    </source>
</evidence>
<gene>
    <name evidence="2" type="ORF">XF1B_68170</name>
    <name evidence="3" type="ORF">XF4B_67410</name>
</gene>
<name>A0A809X980_9BRAD</name>
<sequence length="115" mass="12567">MWKTRAPRVEKGGFRYTEIPLALSGKTVVHKALALTVVIGTSAMAAEVETSSELSKIAKLNGDFRKNYGTLLGAVLYLRSINAVRGRSWLWAGLFSLVCSAVLGWLGKHGFSLLW</sequence>
<keyword evidence="1" id="KW-1133">Transmembrane helix</keyword>
<feature type="transmembrane region" description="Helical" evidence="1">
    <location>
        <begin position="89"/>
        <end position="107"/>
    </location>
</feature>
<reference evidence="3" key="2">
    <citation type="submission" date="2020-05" db="EMBL/GenBank/DDBJ databases">
        <title>Complete genome sequence of Bradyrhizobium diazoefficiens XF4 isolated from soybean nodule.</title>
        <authorList>
            <person name="Noda R."/>
            <person name="Kakizaki K."/>
            <person name="Minamisawa K."/>
        </authorList>
    </citation>
    <scope>NUCLEOTIDE SEQUENCE</scope>
    <source>
        <strain evidence="3">XF4</strain>
    </source>
</reference>